<gene>
    <name evidence="1" type="ORF">CHARACLAT_005100</name>
</gene>
<reference evidence="1 2" key="1">
    <citation type="submission" date="2021-06" db="EMBL/GenBank/DDBJ databases">
        <authorList>
            <person name="Palmer J.M."/>
        </authorList>
    </citation>
    <scope>NUCLEOTIDE SEQUENCE [LARGE SCALE GENOMIC DNA]</scope>
    <source>
        <strain evidence="1 2">CL_MEX2019</strain>
        <tissue evidence="1">Muscle</tissue>
    </source>
</reference>
<evidence type="ECO:0000313" key="1">
    <source>
        <dbReference type="EMBL" id="MED6263482.1"/>
    </source>
</evidence>
<proteinExistence type="predicted"/>
<evidence type="ECO:0000313" key="2">
    <source>
        <dbReference type="Proteomes" id="UP001352852"/>
    </source>
</evidence>
<organism evidence="1 2">
    <name type="scientific">Characodon lateralis</name>
    <dbReference type="NCBI Taxonomy" id="208331"/>
    <lineage>
        <taxon>Eukaryota</taxon>
        <taxon>Metazoa</taxon>
        <taxon>Chordata</taxon>
        <taxon>Craniata</taxon>
        <taxon>Vertebrata</taxon>
        <taxon>Euteleostomi</taxon>
        <taxon>Actinopterygii</taxon>
        <taxon>Neopterygii</taxon>
        <taxon>Teleostei</taxon>
        <taxon>Neoteleostei</taxon>
        <taxon>Acanthomorphata</taxon>
        <taxon>Ovalentaria</taxon>
        <taxon>Atherinomorphae</taxon>
        <taxon>Cyprinodontiformes</taxon>
        <taxon>Goodeidae</taxon>
        <taxon>Characodon</taxon>
    </lineage>
</organism>
<sequence length="116" mass="13372">MKAVKGERTHPLLLYDACISLILRDHQVSRLSGGSEMRRSGKKLSWDLNAQHEPSIVHSAAVRYQSFTGSFVSPRQRSVPVTIMLKRTFFSDHGECFVDMVLEMTFVVNWQYRKLE</sequence>
<keyword evidence="2" id="KW-1185">Reference proteome</keyword>
<dbReference type="Proteomes" id="UP001352852">
    <property type="component" value="Unassembled WGS sequence"/>
</dbReference>
<protein>
    <submittedName>
        <fullName evidence="1">Uncharacterized protein</fullName>
    </submittedName>
</protein>
<accession>A0ABU7CLE1</accession>
<name>A0ABU7CLE1_9TELE</name>
<dbReference type="EMBL" id="JAHUTJ010000244">
    <property type="protein sequence ID" value="MED6263482.1"/>
    <property type="molecule type" value="Genomic_DNA"/>
</dbReference>
<comment type="caution">
    <text evidence="1">The sequence shown here is derived from an EMBL/GenBank/DDBJ whole genome shotgun (WGS) entry which is preliminary data.</text>
</comment>